<evidence type="ECO:0000256" key="3">
    <source>
        <dbReference type="ARBA" id="ARBA00022723"/>
    </source>
</evidence>
<dbReference type="Proteomes" id="UP000823821">
    <property type="component" value="Unassembled WGS sequence"/>
</dbReference>
<comment type="subunit">
    <text evidence="2">Heterodimer of a large and a small subunit.</text>
</comment>
<dbReference type="EMBL" id="DWZD01000051">
    <property type="protein sequence ID" value="HJA79817.1"/>
    <property type="molecule type" value="Genomic_DNA"/>
</dbReference>
<accession>A0A9D2HP61</accession>
<dbReference type="InterPro" id="IPR006311">
    <property type="entry name" value="TAT_signal"/>
</dbReference>
<dbReference type="GO" id="GO:0042597">
    <property type="term" value="C:periplasmic space"/>
    <property type="evidence" value="ECO:0007669"/>
    <property type="project" value="UniProtKB-SubCell"/>
</dbReference>
<name>A0A9D2HP61_9BACT</name>
<evidence type="ECO:0000313" key="6">
    <source>
        <dbReference type="Proteomes" id="UP000823821"/>
    </source>
</evidence>
<dbReference type="PROSITE" id="PS51318">
    <property type="entry name" value="TAT"/>
    <property type="match status" value="1"/>
</dbReference>
<comment type="caution">
    <text evidence="5">The sequence shown here is derived from an EMBL/GenBank/DDBJ whole genome shotgun (WGS) entry which is preliminary data.</text>
</comment>
<dbReference type="AlphaFoldDB" id="A0A9D2HP61"/>
<comment type="subcellular location">
    <subcellularLocation>
        <location evidence="1">Periplasm</location>
    </subcellularLocation>
</comment>
<keyword evidence="4" id="KW-0411">Iron-sulfur</keyword>
<keyword evidence="3" id="KW-0479">Metal-binding</keyword>
<keyword evidence="4" id="KW-0408">Iron</keyword>
<gene>
    <name evidence="5" type="ORF">H9784_09690</name>
</gene>
<dbReference type="NCBIfam" id="TIGR01409">
    <property type="entry name" value="TAT_signal_seq"/>
    <property type="match status" value="1"/>
</dbReference>
<evidence type="ECO:0000313" key="5">
    <source>
        <dbReference type="EMBL" id="HJA79817.1"/>
    </source>
</evidence>
<dbReference type="GO" id="GO:0046872">
    <property type="term" value="F:metal ion binding"/>
    <property type="evidence" value="ECO:0007669"/>
    <property type="project" value="UniProtKB-KW"/>
</dbReference>
<protein>
    <submittedName>
        <fullName evidence="5">Twin-arginine translocation signal domain-containing protein</fullName>
    </submittedName>
</protein>
<evidence type="ECO:0000256" key="2">
    <source>
        <dbReference type="ARBA" id="ARBA00011771"/>
    </source>
</evidence>
<evidence type="ECO:0000256" key="1">
    <source>
        <dbReference type="ARBA" id="ARBA00004418"/>
    </source>
</evidence>
<reference evidence="5" key="2">
    <citation type="submission" date="2021-04" db="EMBL/GenBank/DDBJ databases">
        <authorList>
            <person name="Gilroy R."/>
        </authorList>
    </citation>
    <scope>NUCLEOTIDE SEQUENCE</scope>
    <source>
        <strain evidence="5">5032</strain>
    </source>
</reference>
<organism evidence="5 6">
    <name type="scientific">Candidatus Desulfovibrio intestinavium</name>
    <dbReference type="NCBI Taxonomy" id="2838534"/>
    <lineage>
        <taxon>Bacteria</taxon>
        <taxon>Pseudomonadati</taxon>
        <taxon>Thermodesulfobacteriota</taxon>
        <taxon>Desulfovibrionia</taxon>
        <taxon>Desulfovibrionales</taxon>
        <taxon>Desulfovibrionaceae</taxon>
        <taxon>Desulfovibrio</taxon>
    </lineage>
</organism>
<dbReference type="InterPro" id="IPR019546">
    <property type="entry name" value="TAT_signal_bac_arc"/>
</dbReference>
<proteinExistence type="predicted"/>
<evidence type="ECO:0000256" key="4">
    <source>
        <dbReference type="ARBA" id="ARBA00023014"/>
    </source>
</evidence>
<reference evidence="5" key="1">
    <citation type="journal article" date="2021" name="PeerJ">
        <title>Extensive microbial diversity within the chicken gut microbiome revealed by metagenomics and culture.</title>
        <authorList>
            <person name="Gilroy R."/>
            <person name="Ravi A."/>
            <person name="Getino M."/>
            <person name="Pursley I."/>
            <person name="Horton D.L."/>
            <person name="Alikhan N.F."/>
            <person name="Baker D."/>
            <person name="Gharbi K."/>
            <person name="Hall N."/>
            <person name="Watson M."/>
            <person name="Adriaenssens E.M."/>
            <person name="Foster-Nyarko E."/>
            <person name="Jarju S."/>
            <person name="Secka A."/>
            <person name="Antonio M."/>
            <person name="Oren A."/>
            <person name="Chaudhuri R.R."/>
            <person name="La Ragione R."/>
            <person name="Hildebrand F."/>
            <person name="Pallen M.J."/>
        </authorList>
    </citation>
    <scope>NUCLEOTIDE SEQUENCE</scope>
    <source>
        <strain evidence="5">5032</strain>
    </source>
</reference>
<dbReference type="GO" id="GO:0051536">
    <property type="term" value="F:iron-sulfur cluster binding"/>
    <property type="evidence" value="ECO:0007669"/>
    <property type="project" value="UniProtKB-KW"/>
</dbReference>
<sequence length="367" mass="42025">MGKYVGRMATGVGDKIPFGIAEGKGRPMRRRDFLKQAGVTAVAAATVGLGNLGGAVPALANMPLRTYQLGRLSVTVPSFLKPLVEKCVFVWDSRTPDGKDYSLAYPIKVYEYPLKSISGNAKQEWEKSVSEVITQYKNSYDLYFDWDVSNKFNAHAHFICYDEGRHYNFHMVILEKSHILHIVGLNSYRYPDEPEKDDVTNKIICILADFYKKYRHGHDVQHGNVFHTYYGEMINNSFNYDERMAIFFADIEDTYRLRIVTNTNPRSRSESHIEKRMKDLRGFGIYSRSKMIKIPYFPGKGWESLKKDDDNMAFWSFNYNGPGRNAFIPSLAMGAGKSPDGDMDTFHAMWEILLQNIRPLSPEGVLR</sequence>